<evidence type="ECO:0000259" key="2">
    <source>
        <dbReference type="Pfam" id="PF17404"/>
    </source>
</evidence>
<accession>A0ABY9DZG1</accession>
<dbReference type="Pfam" id="PF17404">
    <property type="entry name" value="Nrap_D3"/>
    <property type="match status" value="1"/>
</dbReference>
<name>A0ABY9DZG1_VITVI</name>
<keyword evidence="4" id="KW-1185">Reference proteome</keyword>
<evidence type="ECO:0000256" key="1">
    <source>
        <dbReference type="RuleBase" id="RU364032"/>
    </source>
</evidence>
<dbReference type="InterPro" id="IPR005554">
    <property type="entry name" value="NOL6/Upt22"/>
</dbReference>
<proteinExistence type="inferred from homology"/>
<protein>
    <recommendedName>
        <fullName evidence="2">Nrap protein domain-containing protein</fullName>
    </recommendedName>
</protein>
<dbReference type="Proteomes" id="UP001227230">
    <property type="component" value="Chromosome 19"/>
</dbReference>
<keyword evidence="1" id="KW-0539">Nucleus</keyword>
<dbReference type="PANTHER" id="PTHR17972:SF0">
    <property type="entry name" value="NUCLEOLAR PROTEIN 6"/>
    <property type="match status" value="1"/>
</dbReference>
<evidence type="ECO:0000313" key="3">
    <source>
        <dbReference type="EMBL" id="WKA12877.1"/>
    </source>
</evidence>
<dbReference type="PANTHER" id="PTHR17972">
    <property type="entry name" value="NUCLEOLAR RNA-ASSOCIATED PROTEIN"/>
    <property type="match status" value="1"/>
</dbReference>
<gene>
    <name evidence="3" type="ORF">VitviT2T_030224</name>
</gene>
<evidence type="ECO:0000313" key="4">
    <source>
        <dbReference type="Proteomes" id="UP001227230"/>
    </source>
</evidence>
<comment type="similarity">
    <text evidence="1">Belongs to the NRAP family.</text>
</comment>
<comment type="subcellular location">
    <subcellularLocation>
        <location evidence="1">Nucleus</location>
        <location evidence="1">Nucleolus</location>
    </subcellularLocation>
</comment>
<sequence length="90" mass="10327">MFIRVSWKNATSECNVENSLSIFERGPLLIGILVSSLEKAFRVVDAGPNAEHKDEALKFRNFWGEKAELQRFKDGMIAENPVWDFFHPLS</sequence>
<keyword evidence="1" id="KW-0694">RNA-binding</keyword>
<feature type="domain" description="Nrap protein" evidence="2">
    <location>
        <begin position="13"/>
        <end position="84"/>
    </location>
</feature>
<dbReference type="EMBL" id="CP126666">
    <property type="protein sequence ID" value="WKA12877.1"/>
    <property type="molecule type" value="Genomic_DNA"/>
</dbReference>
<dbReference type="InterPro" id="IPR035368">
    <property type="entry name" value="Nrap_D3"/>
</dbReference>
<reference evidence="3 4" key="1">
    <citation type="journal article" date="2023" name="Hortic Res">
        <title>The complete reference genome for grapevine (Vitis vinifera L.) genetics and breeding.</title>
        <authorList>
            <person name="Shi X."/>
            <person name="Cao S."/>
            <person name="Wang X."/>
            <person name="Huang S."/>
            <person name="Wang Y."/>
            <person name="Liu Z."/>
            <person name="Liu W."/>
            <person name="Leng X."/>
            <person name="Peng Y."/>
            <person name="Wang N."/>
            <person name="Wang Y."/>
            <person name="Ma Z."/>
            <person name="Xu X."/>
            <person name="Zhang F."/>
            <person name="Xue H."/>
            <person name="Zhong H."/>
            <person name="Wang Y."/>
            <person name="Zhang K."/>
            <person name="Velt A."/>
            <person name="Avia K."/>
            <person name="Holtgrawe D."/>
            <person name="Grimplet J."/>
            <person name="Matus J.T."/>
            <person name="Ware D."/>
            <person name="Wu X."/>
            <person name="Wang H."/>
            <person name="Liu C."/>
            <person name="Fang Y."/>
            <person name="Rustenholz C."/>
            <person name="Cheng Z."/>
            <person name="Xiao H."/>
            <person name="Zhou Y."/>
        </authorList>
    </citation>
    <scope>NUCLEOTIDE SEQUENCE [LARGE SCALE GENOMIC DNA]</scope>
    <source>
        <strain evidence="4">cv. Pinot noir / PN40024</strain>
        <tissue evidence="3">Leaf</tissue>
    </source>
</reference>
<organism evidence="3 4">
    <name type="scientific">Vitis vinifera</name>
    <name type="common">Grape</name>
    <dbReference type="NCBI Taxonomy" id="29760"/>
    <lineage>
        <taxon>Eukaryota</taxon>
        <taxon>Viridiplantae</taxon>
        <taxon>Streptophyta</taxon>
        <taxon>Embryophyta</taxon>
        <taxon>Tracheophyta</taxon>
        <taxon>Spermatophyta</taxon>
        <taxon>Magnoliopsida</taxon>
        <taxon>eudicotyledons</taxon>
        <taxon>Gunneridae</taxon>
        <taxon>Pentapetalae</taxon>
        <taxon>rosids</taxon>
        <taxon>Vitales</taxon>
        <taxon>Vitaceae</taxon>
        <taxon>Viteae</taxon>
        <taxon>Vitis</taxon>
    </lineage>
</organism>